<dbReference type="GO" id="GO:0005840">
    <property type="term" value="C:ribosome"/>
    <property type="evidence" value="ECO:0007669"/>
    <property type="project" value="UniProtKB-KW"/>
</dbReference>
<dbReference type="GO" id="GO:1990904">
    <property type="term" value="C:ribonucleoprotein complex"/>
    <property type="evidence" value="ECO:0007669"/>
    <property type="project" value="UniProtKB-KW"/>
</dbReference>
<dbReference type="CDD" id="cd00364">
    <property type="entry name" value="Ribosomal_uS17"/>
    <property type="match status" value="1"/>
</dbReference>
<accession>A0A238F968</accession>
<feature type="compositionally biased region" description="Low complexity" evidence="4">
    <location>
        <begin position="39"/>
        <end position="61"/>
    </location>
</feature>
<reference evidence="6" key="1">
    <citation type="submission" date="2016-09" db="EMBL/GenBank/DDBJ databases">
        <authorList>
            <person name="Jeantristanb JTB J.-T."/>
            <person name="Ricardo R."/>
        </authorList>
    </citation>
    <scope>NUCLEOTIDE SEQUENCE [LARGE SCALE GENOMIC DNA]</scope>
</reference>
<dbReference type="InterPro" id="IPR012340">
    <property type="entry name" value="NA-bd_OB-fold"/>
</dbReference>
<dbReference type="GO" id="GO:0005739">
    <property type="term" value="C:mitochondrion"/>
    <property type="evidence" value="ECO:0007669"/>
    <property type="project" value="TreeGrafter"/>
</dbReference>
<dbReference type="SUPFAM" id="SSF50249">
    <property type="entry name" value="Nucleic acid-binding proteins"/>
    <property type="match status" value="1"/>
</dbReference>
<evidence type="ECO:0000256" key="4">
    <source>
        <dbReference type="SAM" id="MobiDB-lite"/>
    </source>
</evidence>
<dbReference type="Gene3D" id="2.40.50.140">
    <property type="entry name" value="Nucleic acid-binding proteins"/>
    <property type="match status" value="1"/>
</dbReference>
<name>A0A238F968_9BASI</name>
<protein>
    <submittedName>
        <fullName evidence="5">BQ2448_5329 protein</fullName>
    </submittedName>
</protein>
<evidence type="ECO:0000256" key="2">
    <source>
        <dbReference type="ARBA" id="ARBA00022980"/>
    </source>
</evidence>
<dbReference type="PANTHER" id="PTHR10744:SF1">
    <property type="entry name" value="SMALL RIBOSOMAL SUBUNIT PROTEIN US17M"/>
    <property type="match status" value="1"/>
</dbReference>
<evidence type="ECO:0000256" key="1">
    <source>
        <dbReference type="ARBA" id="ARBA00010254"/>
    </source>
</evidence>
<dbReference type="GO" id="GO:0003735">
    <property type="term" value="F:structural constituent of ribosome"/>
    <property type="evidence" value="ECO:0007669"/>
    <property type="project" value="InterPro"/>
</dbReference>
<feature type="region of interest" description="Disordered" evidence="4">
    <location>
        <begin position="39"/>
        <end position="70"/>
    </location>
</feature>
<keyword evidence="3" id="KW-0687">Ribonucleoprotein</keyword>
<sequence length="177" mass="19185">MSLLVRRTVIRTLPSCTCSTTITTTPLVARRTTPSLLSSTAAHLHTSSSTASTSTSTWTPSKPCTASTPPPSRYALPKGLVLNGLVTQAGVAAQTTTVTVERQQIHHKTLKAFKTHKKYLIHDPLAQCVIGDRVEIRNCKPVSKRKRFELIKVLKQSRQRESAAATQNALGNAEGDV</sequence>
<evidence type="ECO:0000313" key="5">
    <source>
        <dbReference type="EMBL" id="SCV67718.1"/>
    </source>
</evidence>
<dbReference type="PRINTS" id="PR00973">
    <property type="entry name" value="RIBOSOMALS17"/>
</dbReference>
<gene>
    <name evidence="5" type="ORF">BQ2448_5329</name>
</gene>
<dbReference type="OrthoDB" id="274752at2759"/>
<keyword evidence="2" id="KW-0689">Ribosomal protein</keyword>
<dbReference type="PANTHER" id="PTHR10744">
    <property type="entry name" value="40S RIBOSOMAL PROTEIN S11 FAMILY MEMBER"/>
    <property type="match status" value="1"/>
</dbReference>
<dbReference type="Proteomes" id="UP000198372">
    <property type="component" value="Unassembled WGS sequence"/>
</dbReference>
<dbReference type="AlphaFoldDB" id="A0A238F968"/>
<keyword evidence="6" id="KW-1185">Reference proteome</keyword>
<evidence type="ECO:0000256" key="3">
    <source>
        <dbReference type="ARBA" id="ARBA00023274"/>
    </source>
</evidence>
<proteinExistence type="inferred from homology"/>
<dbReference type="InterPro" id="IPR000266">
    <property type="entry name" value="Ribosomal_uS17"/>
</dbReference>
<organism evidence="5 6">
    <name type="scientific">Microbotryum intermedium</name>
    <dbReference type="NCBI Taxonomy" id="269621"/>
    <lineage>
        <taxon>Eukaryota</taxon>
        <taxon>Fungi</taxon>
        <taxon>Dikarya</taxon>
        <taxon>Basidiomycota</taxon>
        <taxon>Pucciniomycotina</taxon>
        <taxon>Microbotryomycetes</taxon>
        <taxon>Microbotryales</taxon>
        <taxon>Microbotryaceae</taxon>
        <taxon>Microbotryum</taxon>
    </lineage>
</organism>
<dbReference type="EMBL" id="FMSP01000002">
    <property type="protein sequence ID" value="SCV67718.1"/>
    <property type="molecule type" value="Genomic_DNA"/>
</dbReference>
<dbReference type="GO" id="GO:0006412">
    <property type="term" value="P:translation"/>
    <property type="evidence" value="ECO:0007669"/>
    <property type="project" value="InterPro"/>
</dbReference>
<evidence type="ECO:0000313" key="6">
    <source>
        <dbReference type="Proteomes" id="UP000198372"/>
    </source>
</evidence>
<dbReference type="Pfam" id="PF00366">
    <property type="entry name" value="Ribosomal_S17"/>
    <property type="match status" value="1"/>
</dbReference>
<comment type="similarity">
    <text evidence="1">Belongs to the universal ribosomal protein uS17 family.</text>
</comment>
<dbReference type="STRING" id="269621.A0A238F968"/>